<dbReference type="InterPro" id="IPR032676">
    <property type="entry name" value="YkuD_2"/>
</dbReference>
<evidence type="ECO:0000313" key="2">
    <source>
        <dbReference type="EMBL" id="MFC2972784.1"/>
    </source>
</evidence>
<feature type="signal peptide" evidence="1">
    <location>
        <begin position="1"/>
        <end position="27"/>
    </location>
</feature>
<proteinExistence type="predicted"/>
<sequence>MTTSFLRRLLPTVASLAVLFSVSFADAAQVSIPLADSLAKAAPKLNKEVLRSAVAAMQCAVNNGSEPAQRLAVIDFSLPSSQRRLWIFDLRRKSLLLEDFVAHGQKSGEDYATRFSNLDGSHQSSLGLFRTQESYLGSHGYSLRIDGLEPGINDRARERDIVIHPADYVNPAWIKRQGRIGRSFGCPAVRPEVARMVVDSLKGGQFMFSYYPDQKWLASSLYLNCRPKQVASLLAAARDSDS</sequence>
<feature type="chain" id="PRO_5046673142" evidence="1">
    <location>
        <begin position="28"/>
        <end position="242"/>
    </location>
</feature>
<accession>A0ABV7ATC3</accession>
<dbReference type="PANTHER" id="PTHR38477">
    <property type="entry name" value="HYPOTHETICAL EXPORTED PROTEIN"/>
    <property type="match status" value="1"/>
</dbReference>
<evidence type="ECO:0000256" key="1">
    <source>
        <dbReference type="SAM" id="SignalP"/>
    </source>
</evidence>
<dbReference type="EMBL" id="JBHRSJ010000021">
    <property type="protein sequence ID" value="MFC2972784.1"/>
    <property type="molecule type" value="Genomic_DNA"/>
</dbReference>
<dbReference type="PANTHER" id="PTHR38477:SF1">
    <property type="entry name" value="MUREIN L,D-TRANSPEPTIDASE CATALYTIC DOMAIN FAMILY PROTEIN"/>
    <property type="match status" value="1"/>
</dbReference>
<dbReference type="RefSeq" id="WP_377814433.1">
    <property type="nucleotide sequence ID" value="NZ_JBHRSJ010000021.1"/>
</dbReference>
<reference evidence="3" key="1">
    <citation type="journal article" date="2019" name="Int. J. Syst. Evol. Microbiol.">
        <title>The Global Catalogue of Microorganisms (GCM) 10K type strain sequencing project: providing services to taxonomists for standard genome sequencing and annotation.</title>
        <authorList>
            <consortium name="The Broad Institute Genomics Platform"/>
            <consortium name="The Broad Institute Genome Sequencing Center for Infectious Disease"/>
            <person name="Wu L."/>
            <person name="Ma J."/>
        </authorList>
    </citation>
    <scope>NUCLEOTIDE SEQUENCE [LARGE SCALE GENOMIC DNA]</scope>
    <source>
        <strain evidence="3">KCTC 62195</strain>
    </source>
</reference>
<evidence type="ECO:0000313" key="3">
    <source>
        <dbReference type="Proteomes" id="UP001595457"/>
    </source>
</evidence>
<gene>
    <name evidence="2" type="ORF">ACFOJE_11235</name>
</gene>
<organism evidence="2 3">
    <name type="scientific">Azotobacter bryophylli</name>
    <dbReference type="NCBI Taxonomy" id="1986537"/>
    <lineage>
        <taxon>Bacteria</taxon>
        <taxon>Pseudomonadati</taxon>
        <taxon>Pseudomonadota</taxon>
        <taxon>Gammaproteobacteria</taxon>
        <taxon>Pseudomonadales</taxon>
        <taxon>Pseudomonadaceae</taxon>
        <taxon>Azotobacter</taxon>
    </lineage>
</organism>
<name>A0ABV7ATC3_9GAMM</name>
<dbReference type="Pfam" id="PF13645">
    <property type="entry name" value="YkuD_2"/>
    <property type="match status" value="1"/>
</dbReference>
<keyword evidence="1" id="KW-0732">Signal</keyword>
<protein>
    <submittedName>
        <fullName evidence="2">Murein L,D-transpeptidase catalytic domain family protein</fullName>
    </submittedName>
</protein>
<keyword evidence="3" id="KW-1185">Reference proteome</keyword>
<dbReference type="Proteomes" id="UP001595457">
    <property type="component" value="Unassembled WGS sequence"/>
</dbReference>
<comment type="caution">
    <text evidence="2">The sequence shown here is derived from an EMBL/GenBank/DDBJ whole genome shotgun (WGS) entry which is preliminary data.</text>
</comment>